<name>A0ABD2MNV7_9CUCU</name>
<feature type="chain" id="PRO_5044870235" evidence="2">
    <location>
        <begin position="19"/>
        <end position="251"/>
    </location>
</feature>
<evidence type="ECO:0000313" key="4">
    <source>
        <dbReference type="Proteomes" id="UP001516400"/>
    </source>
</evidence>
<sequence length="251" mass="27561">MDSTSVVCFCALISVACGGWLEEMISPQGLDLGAGFSVRLEDRNITNSSFFDNHAFRMDYGNYGVCFSKNIEKDAVEVELMKQDPVRGRGQKMGNIILPAIIGFKAAGITAMVLFAMKVLVVKAFMVAKFALLLSSAIFIKKYLFHDHHHEPTYVEIEHHGSDHHPIFMDHGEDDDAHAATNYVAYANYAPSAAAQSQIVNYAIESAQGSNLTGAEQQIVVPIAAKRSSDGKKIPKLPFYTIRKVTLRTAS</sequence>
<reference evidence="3 4" key="1">
    <citation type="journal article" date="2021" name="BMC Biol.">
        <title>Horizontally acquired antibacterial genes associated with adaptive radiation of ladybird beetles.</title>
        <authorList>
            <person name="Li H.S."/>
            <person name="Tang X.F."/>
            <person name="Huang Y.H."/>
            <person name="Xu Z.Y."/>
            <person name="Chen M.L."/>
            <person name="Du X.Y."/>
            <person name="Qiu B.Y."/>
            <person name="Chen P.T."/>
            <person name="Zhang W."/>
            <person name="Slipinski A."/>
            <person name="Escalona H.E."/>
            <person name="Waterhouse R.M."/>
            <person name="Zwick A."/>
            <person name="Pang H."/>
        </authorList>
    </citation>
    <scope>NUCLEOTIDE SEQUENCE [LARGE SCALE GENOMIC DNA]</scope>
    <source>
        <strain evidence="3">SYSU2018</strain>
    </source>
</reference>
<feature type="transmembrane region" description="Helical" evidence="1">
    <location>
        <begin position="96"/>
        <end position="115"/>
    </location>
</feature>
<accession>A0ABD2MNV7</accession>
<keyword evidence="1" id="KW-0812">Transmembrane</keyword>
<dbReference type="EMBL" id="JABFTP020000021">
    <property type="protein sequence ID" value="KAL3268018.1"/>
    <property type="molecule type" value="Genomic_DNA"/>
</dbReference>
<feature type="transmembrane region" description="Helical" evidence="1">
    <location>
        <begin position="121"/>
        <end position="140"/>
    </location>
</feature>
<dbReference type="InterPro" id="IPR012464">
    <property type="entry name" value="DUF1676"/>
</dbReference>
<dbReference type="PANTHER" id="PTHR21879">
    <property type="entry name" value="FI03362P-RELATED-RELATED"/>
    <property type="match status" value="1"/>
</dbReference>
<keyword evidence="1" id="KW-0472">Membrane</keyword>
<keyword evidence="1" id="KW-1133">Transmembrane helix</keyword>
<feature type="signal peptide" evidence="2">
    <location>
        <begin position="1"/>
        <end position="18"/>
    </location>
</feature>
<proteinExistence type="predicted"/>
<dbReference type="AlphaFoldDB" id="A0ABD2MNV7"/>
<evidence type="ECO:0000256" key="1">
    <source>
        <dbReference type="SAM" id="Phobius"/>
    </source>
</evidence>
<organism evidence="3 4">
    <name type="scientific">Cryptolaemus montrouzieri</name>
    <dbReference type="NCBI Taxonomy" id="559131"/>
    <lineage>
        <taxon>Eukaryota</taxon>
        <taxon>Metazoa</taxon>
        <taxon>Ecdysozoa</taxon>
        <taxon>Arthropoda</taxon>
        <taxon>Hexapoda</taxon>
        <taxon>Insecta</taxon>
        <taxon>Pterygota</taxon>
        <taxon>Neoptera</taxon>
        <taxon>Endopterygota</taxon>
        <taxon>Coleoptera</taxon>
        <taxon>Polyphaga</taxon>
        <taxon>Cucujiformia</taxon>
        <taxon>Coccinelloidea</taxon>
        <taxon>Coccinellidae</taxon>
        <taxon>Scymninae</taxon>
        <taxon>Scymnini</taxon>
        <taxon>Cryptolaemus</taxon>
    </lineage>
</organism>
<evidence type="ECO:0000256" key="2">
    <source>
        <dbReference type="SAM" id="SignalP"/>
    </source>
</evidence>
<dbReference type="Proteomes" id="UP001516400">
    <property type="component" value="Unassembled WGS sequence"/>
</dbReference>
<keyword evidence="2" id="KW-0732">Signal</keyword>
<dbReference type="Pfam" id="PF07898">
    <property type="entry name" value="DUF1676"/>
    <property type="match status" value="1"/>
</dbReference>
<comment type="caution">
    <text evidence="3">The sequence shown here is derived from an EMBL/GenBank/DDBJ whole genome shotgun (WGS) entry which is preliminary data.</text>
</comment>
<gene>
    <name evidence="3" type="ORF">HHI36_007151</name>
</gene>
<keyword evidence="4" id="KW-1185">Reference proteome</keyword>
<protein>
    <submittedName>
        <fullName evidence="3">Uncharacterized protein</fullName>
    </submittedName>
</protein>
<evidence type="ECO:0000313" key="3">
    <source>
        <dbReference type="EMBL" id="KAL3268018.1"/>
    </source>
</evidence>